<evidence type="ECO:0000256" key="1">
    <source>
        <dbReference type="SAM" id="MobiDB-lite"/>
    </source>
</evidence>
<proteinExistence type="predicted"/>
<evidence type="ECO:0000313" key="2">
    <source>
        <dbReference type="EMBL" id="VEL32089.1"/>
    </source>
</evidence>
<accession>A0A448XA61</accession>
<dbReference type="AlphaFoldDB" id="A0A448XA61"/>
<feature type="compositionally biased region" description="Polar residues" evidence="1">
    <location>
        <begin position="1"/>
        <end position="10"/>
    </location>
</feature>
<feature type="compositionally biased region" description="Low complexity" evidence="1">
    <location>
        <begin position="11"/>
        <end position="23"/>
    </location>
</feature>
<sequence>MACLSTEPTESSASLANSSADDAGINGSCTNLGLKRRRRGDRKVVESPSDVANQLASQTIDFFVPYRRGDEDQESALSVSSCLEPGLNSFYAAASAASLDLCTDEGTKERLGYRDHYYDLFFRSAWANF</sequence>
<organism evidence="2 3">
    <name type="scientific">Protopolystoma xenopodis</name>
    <dbReference type="NCBI Taxonomy" id="117903"/>
    <lineage>
        <taxon>Eukaryota</taxon>
        <taxon>Metazoa</taxon>
        <taxon>Spiralia</taxon>
        <taxon>Lophotrochozoa</taxon>
        <taxon>Platyhelminthes</taxon>
        <taxon>Monogenea</taxon>
        <taxon>Polyopisthocotylea</taxon>
        <taxon>Polystomatidea</taxon>
        <taxon>Polystomatidae</taxon>
        <taxon>Protopolystoma</taxon>
    </lineage>
</organism>
<feature type="region of interest" description="Disordered" evidence="1">
    <location>
        <begin position="1"/>
        <end position="27"/>
    </location>
</feature>
<dbReference type="EMBL" id="CAAALY010130069">
    <property type="protein sequence ID" value="VEL32089.1"/>
    <property type="molecule type" value="Genomic_DNA"/>
</dbReference>
<reference evidence="2" key="1">
    <citation type="submission" date="2018-11" db="EMBL/GenBank/DDBJ databases">
        <authorList>
            <consortium name="Pathogen Informatics"/>
        </authorList>
    </citation>
    <scope>NUCLEOTIDE SEQUENCE</scope>
</reference>
<protein>
    <submittedName>
        <fullName evidence="2">Uncharacterized protein</fullName>
    </submittedName>
</protein>
<comment type="caution">
    <text evidence="2">The sequence shown here is derived from an EMBL/GenBank/DDBJ whole genome shotgun (WGS) entry which is preliminary data.</text>
</comment>
<gene>
    <name evidence="2" type="ORF">PXEA_LOCUS25529</name>
</gene>
<keyword evidence="3" id="KW-1185">Reference proteome</keyword>
<dbReference type="Proteomes" id="UP000784294">
    <property type="component" value="Unassembled WGS sequence"/>
</dbReference>
<evidence type="ECO:0000313" key="3">
    <source>
        <dbReference type="Proteomes" id="UP000784294"/>
    </source>
</evidence>
<name>A0A448XA61_9PLAT</name>